<dbReference type="Proteomes" id="UP001500320">
    <property type="component" value="Unassembled WGS sequence"/>
</dbReference>
<dbReference type="RefSeq" id="WP_344861009.1">
    <property type="nucleotide sequence ID" value="NZ_BAAAUT010000028.1"/>
</dbReference>
<sequence>MAEAYVTRQIPQEVRTARLLTRVQAAIGLLGFIPLISFIVDIGGLPLWLYLLLPPSSILILVPLGLLAGLTTRYGSCKRWVRITVFTLEGIVILFSLLFLRGPNPYLGALPGLALGIAVVFWFTRPAARSWFSG</sequence>
<comment type="caution">
    <text evidence="2">The sequence shown here is derived from an EMBL/GenBank/DDBJ whole genome shotgun (WGS) entry which is preliminary data.</text>
</comment>
<evidence type="ECO:0000313" key="2">
    <source>
        <dbReference type="EMBL" id="GAA3142313.1"/>
    </source>
</evidence>
<keyword evidence="1" id="KW-0812">Transmembrane</keyword>
<protein>
    <submittedName>
        <fullName evidence="2">Uncharacterized protein</fullName>
    </submittedName>
</protein>
<evidence type="ECO:0000313" key="3">
    <source>
        <dbReference type="Proteomes" id="UP001500320"/>
    </source>
</evidence>
<proteinExistence type="predicted"/>
<feature type="transmembrane region" description="Helical" evidence="1">
    <location>
        <begin position="20"/>
        <end position="42"/>
    </location>
</feature>
<accession>A0ABP6NAY0</accession>
<feature type="transmembrane region" description="Helical" evidence="1">
    <location>
        <begin position="106"/>
        <end position="124"/>
    </location>
</feature>
<keyword evidence="1" id="KW-0472">Membrane</keyword>
<name>A0ABP6NAY0_9ACTN</name>
<reference evidence="3" key="1">
    <citation type="journal article" date="2019" name="Int. J. Syst. Evol. Microbiol.">
        <title>The Global Catalogue of Microorganisms (GCM) 10K type strain sequencing project: providing services to taxonomists for standard genome sequencing and annotation.</title>
        <authorList>
            <consortium name="The Broad Institute Genomics Platform"/>
            <consortium name="The Broad Institute Genome Sequencing Center for Infectious Disease"/>
            <person name="Wu L."/>
            <person name="Ma J."/>
        </authorList>
    </citation>
    <scope>NUCLEOTIDE SEQUENCE [LARGE SCALE GENOMIC DNA]</scope>
    <source>
        <strain evidence="3">JCM 9373</strain>
    </source>
</reference>
<organism evidence="2 3">
    <name type="scientific">Planomonospora alba</name>
    <dbReference type="NCBI Taxonomy" id="161354"/>
    <lineage>
        <taxon>Bacteria</taxon>
        <taxon>Bacillati</taxon>
        <taxon>Actinomycetota</taxon>
        <taxon>Actinomycetes</taxon>
        <taxon>Streptosporangiales</taxon>
        <taxon>Streptosporangiaceae</taxon>
        <taxon>Planomonospora</taxon>
    </lineage>
</organism>
<keyword evidence="1" id="KW-1133">Transmembrane helix</keyword>
<evidence type="ECO:0000256" key="1">
    <source>
        <dbReference type="SAM" id="Phobius"/>
    </source>
</evidence>
<feature type="transmembrane region" description="Helical" evidence="1">
    <location>
        <begin position="48"/>
        <end position="68"/>
    </location>
</feature>
<gene>
    <name evidence="2" type="ORF">GCM10010466_36570</name>
</gene>
<keyword evidence="3" id="KW-1185">Reference proteome</keyword>
<dbReference type="EMBL" id="BAAAUT010000028">
    <property type="protein sequence ID" value="GAA3142313.1"/>
    <property type="molecule type" value="Genomic_DNA"/>
</dbReference>
<feature type="transmembrane region" description="Helical" evidence="1">
    <location>
        <begin position="80"/>
        <end position="100"/>
    </location>
</feature>